<evidence type="ECO:0000256" key="5">
    <source>
        <dbReference type="ARBA" id="ARBA00022737"/>
    </source>
</evidence>
<sequence>MIKRAGVVAEYEAKQYDESIWDCFKKRGRFFIERRVNCVAVNHKPPYKYAVPTGRSIVIYKASADTKHRRIAGFSNVVTSCHFRPDGKMLVGGEEGGYLRFCTTDRNKYHLRTFQAHEGDVIYADFLSDGLKAVSLGADGLAKVWDVSVGELHSQFRISQSGEPPSKMAVGKVDGNIFCTGDFKGTVAIYDLRQSKPTSTFSLRGPASALHLACDDKVLVAAADQYVYSWETPTGKPYLQSNLDVTDTTVHPGSYMHYKLVMGLTVIKCPDVHQDPLLLSIGMDKLLRITSLNTFQEFHQERLVSACTALGAFPDLCHVVVGCENGLVRTFAFTTPTQIFQKASQKTKKTLAVDEPFAVVDPSLKSLVSRFSGKWRGINLDEGDKNLTTDEWLSRSEKNRPRIAPKDWGFEGPRAPLIHESTTISCVPRSNKPREAAPVAQITSNLLRFHHSKALSDALHVRQNLRKRHSDLVNVPSYTYPVAVVRELCRRGTLTAAVSGQTKEQLNYLLRFLRQNVWLPPATPTCLLIFRVIKKVYSDSLLAESEEYAKLCKVLNCMWQNSQTVNALSAKMRAILYPEIAALEEAVVTTTTTSAKGQEPDTVTENENQVDSVKVTPSKRSSKRTVKNDKSRSISDHESSVLADVEAATTTTKKLQLEKATENENQVDAANVTPSKRSSKRTAKNDKSRSISDHESSVLADVEAATTTTKKPQQEKATENENQVDSANVTPSKRSSKRTAKTSVPTDVETATTQTKKTQPKTVTENENQVESAGAAPPKRPPKRSSITDKTEKSPALKKRRK</sequence>
<evidence type="ECO:0000256" key="1">
    <source>
        <dbReference type="ARBA" id="ARBA00004604"/>
    </source>
</evidence>
<dbReference type="GO" id="GO:0005730">
    <property type="term" value="C:nucleolus"/>
    <property type="evidence" value="ECO:0007669"/>
    <property type="project" value="UniProtKB-SubCell"/>
</dbReference>
<dbReference type="InterPro" id="IPR001680">
    <property type="entry name" value="WD40_rpt"/>
</dbReference>
<evidence type="ECO:0000256" key="4">
    <source>
        <dbReference type="ARBA" id="ARBA00022574"/>
    </source>
</evidence>
<dbReference type="Gene3D" id="2.130.10.10">
    <property type="entry name" value="YVTN repeat-like/Quinoprotein amine dehydrogenase"/>
    <property type="match status" value="2"/>
</dbReference>
<keyword evidence="3" id="KW-0698">rRNA processing</keyword>
<dbReference type="SUPFAM" id="SSF50978">
    <property type="entry name" value="WD40 repeat-like"/>
    <property type="match status" value="1"/>
</dbReference>
<comment type="subcellular location">
    <subcellularLocation>
        <location evidence="1">Nucleus</location>
        <location evidence="1">Nucleolus</location>
    </subcellularLocation>
</comment>
<dbReference type="GO" id="GO:0045943">
    <property type="term" value="P:positive regulation of transcription by RNA polymerase I"/>
    <property type="evidence" value="ECO:0007669"/>
    <property type="project" value="TreeGrafter"/>
</dbReference>
<protein>
    <recommendedName>
        <fullName evidence="2">U3 small nucleolar RNA-associated protein 15 homolog</fullName>
    </recommendedName>
</protein>
<dbReference type="SMART" id="SM00320">
    <property type="entry name" value="WD40"/>
    <property type="match status" value="5"/>
</dbReference>
<dbReference type="Pfam" id="PF09384">
    <property type="entry name" value="UTP15_C"/>
    <property type="match status" value="1"/>
</dbReference>
<dbReference type="PANTHER" id="PTHR19924">
    <property type="entry name" value="UTP15 U3 SMALL NUCLEOLAR RNA-ASSOCIATED PROTEIN 15 FAMILY MEMBER"/>
    <property type="match status" value="1"/>
</dbReference>
<evidence type="ECO:0000256" key="8">
    <source>
        <dbReference type="PROSITE-ProRule" id="PRU00221"/>
    </source>
</evidence>
<dbReference type="PROSITE" id="PS50082">
    <property type="entry name" value="WD_REPEATS_2"/>
    <property type="match status" value="1"/>
</dbReference>
<accession>A0A5K3FQ53</accession>
<feature type="repeat" description="WD" evidence="8">
    <location>
        <begin position="114"/>
        <end position="155"/>
    </location>
</feature>
<keyword evidence="5" id="KW-0677">Repeat</keyword>
<evidence type="ECO:0000256" key="3">
    <source>
        <dbReference type="ARBA" id="ARBA00022552"/>
    </source>
</evidence>
<dbReference type="PROSITE" id="PS00678">
    <property type="entry name" value="WD_REPEATS_1"/>
    <property type="match status" value="1"/>
</dbReference>
<dbReference type="InterPro" id="IPR036322">
    <property type="entry name" value="WD40_repeat_dom_sf"/>
</dbReference>
<dbReference type="WBParaSite" id="MCU_010183-RA">
    <property type="protein sequence ID" value="MCU_010183-RA"/>
    <property type="gene ID" value="MCU_010183"/>
</dbReference>
<dbReference type="InterPro" id="IPR019775">
    <property type="entry name" value="WD40_repeat_CS"/>
</dbReference>
<name>A0A5K3FQ53_MESCO</name>
<dbReference type="Pfam" id="PF00400">
    <property type="entry name" value="WD40"/>
    <property type="match status" value="1"/>
</dbReference>
<dbReference type="AlphaFoldDB" id="A0A5K3FQ53"/>
<proteinExistence type="predicted"/>
<evidence type="ECO:0000256" key="7">
    <source>
        <dbReference type="ARBA" id="ARBA00045437"/>
    </source>
</evidence>
<evidence type="ECO:0000259" key="10">
    <source>
        <dbReference type="Pfam" id="PF09384"/>
    </source>
</evidence>
<evidence type="ECO:0000256" key="2">
    <source>
        <dbReference type="ARBA" id="ARBA00018260"/>
    </source>
</evidence>
<feature type="compositionally biased region" description="Polar residues" evidence="9">
    <location>
        <begin position="663"/>
        <end position="676"/>
    </location>
</feature>
<feature type="compositionally biased region" description="Basic and acidic residues" evidence="9">
    <location>
        <begin position="626"/>
        <end position="639"/>
    </location>
</feature>
<feature type="compositionally biased region" description="Low complexity" evidence="9">
    <location>
        <begin position="741"/>
        <end position="765"/>
    </location>
</feature>
<evidence type="ECO:0000256" key="9">
    <source>
        <dbReference type="SAM" id="MobiDB-lite"/>
    </source>
</evidence>
<feature type="domain" description="U3 small nucleolar RNA-associated protein 15 C-terminal" evidence="10">
    <location>
        <begin position="441"/>
        <end position="556"/>
    </location>
</feature>
<feature type="compositionally biased region" description="Polar residues" evidence="9">
    <location>
        <begin position="720"/>
        <end position="731"/>
    </location>
</feature>
<evidence type="ECO:0000256" key="6">
    <source>
        <dbReference type="ARBA" id="ARBA00023242"/>
    </source>
</evidence>
<dbReference type="PANTHER" id="PTHR19924:SF26">
    <property type="entry name" value="U3 SMALL NUCLEOLAR RNA-ASSOCIATED PROTEIN 15 HOMOLOG"/>
    <property type="match status" value="1"/>
</dbReference>
<feature type="compositionally biased region" description="Basic and acidic residues" evidence="9">
    <location>
        <begin position="786"/>
        <end position="795"/>
    </location>
</feature>
<dbReference type="InterPro" id="IPR018983">
    <property type="entry name" value="U3_snoRNA-assocProt_15_C"/>
</dbReference>
<dbReference type="InterPro" id="IPR015943">
    <property type="entry name" value="WD40/YVTN_repeat-like_dom_sf"/>
</dbReference>
<keyword evidence="4 8" id="KW-0853">WD repeat</keyword>
<evidence type="ECO:0000313" key="11">
    <source>
        <dbReference type="WBParaSite" id="MCU_010183-RA"/>
    </source>
</evidence>
<feature type="compositionally biased region" description="Basic and acidic residues" evidence="9">
    <location>
        <begin position="683"/>
        <end position="696"/>
    </location>
</feature>
<feature type="compositionally biased region" description="Polar residues" evidence="9">
    <location>
        <begin position="601"/>
        <end position="611"/>
    </location>
</feature>
<feature type="region of interest" description="Disordered" evidence="9">
    <location>
        <begin position="592"/>
        <end position="802"/>
    </location>
</feature>
<keyword evidence="6" id="KW-0539">Nucleus</keyword>
<reference evidence="11" key="1">
    <citation type="submission" date="2019-11" db="UniProtKB">
        <authorList>
            <consortium name="WormBaseParasite"/>
        </authorList>
    </citation>
    <scope>IDENTIFICATION</scope>
</reference>
<comment type="function">
    <text evidence="7">Ribosome biogenesis factor. Involved in nucleolar processing of pre-18S ribosomal RNA. Required for optimal pre-ribosomal RNA transcription by RNA polymerase I. Part of the small subunit (SSU) processome, first precursor of the small eukaryotic ribosomal subunit. During the assembly of the SSU processome in the nucleolus, many ribosome biogenesis factors, an RNA chaperone and ribosomal proteins associate with the nascent pre-rRNA and work in concert to generate RNA folding, modifications, rearrangements and cleavage as well as targeted degradation of pre-ribosomal RNA by the RNA exosome.</text>
</comment>
<dbReference type="GO" id="GO:0006364">
    <property type="term" value="P:rRNA processing"/>
    <property type="evidence" value="ECO:0007669"/>
    <property type="project" value="UniProtKB-KW"/>
</dbReference>
<organism evidence="11">
    <name type="scientific">Mesocestoides corti</name>
    <name type="common">Flatworm</name>
    <dbReference type="NCBI Taxonomy" id="53468"/>
    <lineage>
        <taxon>Eukaryota</taxon>
        <taxon>Metazoa</taxon>
        <taxon>Spiralia</taxon>
        <taxon>Lophotrochozoa</taxon>
        <taxon>Platyhelminthes</taxon>
        <taxon>Cestoda</taxon>
        <taxon>Eucestoda</taxon>
        <taxon>Cyclophyllidea</taxon>
        <taxon>Mesocestoididae</taxon>
        <taxon>Mesocestoides</taxon>
    </lineage>
</organism>